<evidence type="ECO:0000256" key="1">
    <source>
        <dbReference type="SAM" id="MobiDB-lite"/>
    </source>
</evidence>
<organism evidence="3 4">
    <name type="scientific">Thermogemmata fonticola</name>
    <dbReference type="NCBI Taxonomy" id="2755323"/>
    <lineage>
        <taxon>Bacteria</taxon>
        <taxon>Pseudomonadati</taxon>
        <taxon>Planctomycetota</taxon>
        <taxon>Planctomycetia</taxon>
        <taxon>Gemmatales</taxon>
        <taxon>Gemmataceae</taxon>
        <taxon>Thermogemmata</taxon>
    </lineage>
</organism>
<comment type="caution">
    <text evidence="3">The sequence shown here is derived from an EMBL/GenBank/DDBJ whole genome shotgun (WGS) entry which is preliminary data.</text>
</comment>
<feature type="compositionally biased region" description="Pro residues" evidence="1">
    <location>
        <begin position="221"/>
        <end position="234"/>
    </location>
</feature>
<feature type="compositionally biased region" description="Pro residues" evidence="1">
    <location>
        <begin position="245"/>
        <end position="260"/>
    </location>
</feature>
<dbReference type="EMBL" id="JACEFB010000016">
    <property type="protein sequence ID" value="MBA2227614.1"/>
    <property type="molecule type" value="Genomic_DNA"/>
</dbReference>
<keyword evidence="4" id="KW-1185">Reference proteome</keyword>
<name>A0A7V8VGG8_9BACT</name>
<dbReference type="NCBIfam" id="TIGR02595">
    <property type="entry name" value="PEP_CTERM"/>
    <property type="match status" value="1"/>
</dbReference>
<proteinExistence type="predicted"/>
<feature type="domain" description="Ice-binding protein C-terminal" evidence="2">
    <location>
        <begin position="267"/>
        <end position="290"/>
    </location>
</feature>
<dbReference type="Pfam" id="PF07589">
    <property type="entry name" value="PEP-CTERM"/>
    <property type="match status" value="1"/>
</dbReference>
<dbReference type="RefSeq" id="WP_194539476.1">
    <property type="nucleotide sequence ID" value="NZ_JACEFB010000016.1"/>
</dbReference>
<dbReference type="Proteomes" id="UP000542342">
    <property type="component" value="Unassembled WGS sequence"/>
</dbReference>
<dbReference type="AlphaFoldDB" id="A0A7V8VGG8"/>
<sequence>MRGVFLGLRVWGAVLACLVGTAVARAEGFWVTLAAGLAGAGVPSDYNEFWFDTQHGPPLAIVNLNGGFTAQAVTGGGTTVFSPLGTPVLLPVQDGYATLTASNGSVGGSSFPASALPRFAGGQQASGAPQTGLPVPSDAPRVSVGLSPPTSNGSRVVTVDVSDPHGNPLGSGQVTVPDGGWWVIGLGPDSGGQGGGTNGGAGGGSGGGGSNPDNADNGGEPEPPPHNAPPPSPPWGEDGNEDGGSPPPIGGMPGPRPPLEGNPGPVATPEPGSIWMVALGGLTVASWRRRRRRKR</sequence>
<feature type="compositionally biased region" description="Gly residues" evidence="1">
    <location>
        <begin position="188"/>
        <end position="210"/>
    </location>
</feature>
<accession>A0A7V8VGG8</accession>
<feature type="region of interest" description="Disordered" evidence="1">
    <location>
        <begin position="117"/>
        <end position="272"/>
    </location>
</feature>
<evidence type="ECO:0000259" key="2">
    <source>
        <dbReference type="Pfam" id="PF07589"/>
    </source>
</evidence>
<evidence type="ECO:0000313" key="4">
    <source>
        <dbReference type="Proteomes" id="UP000542342"/>
    </source>
</evidence>
<gene>
    <name evidence="3" type="ORF">H0921_15760</name>
</gene>
<evidence type="ECO:0000313" key="3">
    <source>
        <dbReference type="EMBL" id="MBA2227614.1"/>
    </source>
</evidence>
<reference evidence="3 4" key="1">
    <citation type="submission" date="2020-07" db="EMBL/GenBank/DDBJ databases">
        <title>Thermogemmata thermophila gen. nov., sp. nov., a novel moderate thermophilic planctomycete from a Kamchatka hot spring.</title>
        <authorList>
            <person name="Elcheninov A.G."/>
            <person name="Podosokorskaya O.A."/>
            <person name="Kovaleva O.L."/>
            <person name="Novikov A."/>
            <person name="Bonch-Osmolovskaya E.A."/>
            <person name="Toshchakov S.V."/>
            <person name="Kublanov I.V."/>
        </authorList>
    </citation>
    <scope>NUCLEOTIDE SEQUENCE [LARGE SCALE GENOMIC DNA]</scope>
    <source>
        <strain evidence="3 4">2918</strain>
    </source>
</reference>
<dbReference type="InterPro" id="IPR013424">
    <property type="entry name" value="Ice-binding_C"/>
</dbReference>
<protein>
    <submittedName>
        <fullName evidence="3">PEP-CTERM sorting domain-containing protein</fullName>
    </submittedName>
</protein>